<feature type="region of interest" description="Disordered" evidence="1">
    <location>
        <begin position="1"/>
        <end position="20"/>
    </location>
</feature>
<keyword evidence="3" id="KW-1185">Reference proteome</keyword>
<proteinExistence type="predicted"/>
<dbReference type="EMBL" id="JBGUBD010000006">
    <property type="protein sequence ID" value="MFA9478795.1"/>
    <property type="molecule type" value="Genomic_DNA"/>
</dbReference>
<evidence type="ECO:0000313" key="2">
    <source>
        <dbReference type="EMBL" id="MFA9478795.1"/>
    </source>
</evidence>
<gene>
    <name evidence="2" type="ORF">ACERK3_10855</name>
</gene>
<dbReference type="RefSeq" id="WP_425345720.1">
    <property type="nucleotide sequence ID" value="NZ_JBGUBD010000006.1"/>
</dbReference>
<protein>
    <submittedName>
        <fullName evidence="2">DUF721 domain-containing protein</fullName>
    </submittedName>
</protein>
<dbReference type="InterPro" id="IPR007922">
    <property type="entry name" value="DciA-like"/>
</dbReference>
<evidence type="ECO:0000313" key="3">
    <source>
        <dbReference type="Proteomes" id="UP001575105"/>
    </source>
</evidence>
<dbReference type="Proteomes" id="UP001575105">
    <property type="component" value="Unassembled WGS sequence"/>
</dbReference>
<sequence length="125" mass="14843">MPHDPHRQRLDRLRASRNRPDPDLTLRFLEKQFQRDIARPHKQLAQLVELWSQLVPPDLARHTRLESLSRGVLRIVVDSSPHLYELDNLLRAGLERDLIRQHTGPAFRRIKLQITQRPIHRDDHA</sequence>
<reference evidence="2 3" key="1">
    <citation type="submission" date="2024-08" db="EMBL/GenBank/DDBJ databases">
        <title>Whole-genome sequencing of halo(alkali)philic microorganisms from hypersaline lakes.</title>
        <authorList>
            <person name="Sorokin D.Y."/>
            <person name="Merkel A.Y."/>
            <person name="Messina E."/>
            <person name="Yakimov M."/>
        </authorList>
    </citation>
    <scope>NUCLEOTIDE SEQUENCE [LARGE SCALE GENOMIC DNA]</scope>
    <source>
        <strain evidence="2 3">AB-hyl4</strain>
    </source>
</reference>
<accession>A0ABV4U6K2</accession>
<evidence type="ECO:0000256" key="1">
    <source>
        <dbReference type="SAM" id="MobiDB-lite"/>
    </source>
</evidence>
<organism evidence="2 3">
    <name type="scientific">Natronomicrosphaera hydrolytica</name>
    <dbReference type="NCBI Taxonomy" id="3242702"/>
    <lineage>
        <taxon>Bacteria</taxon>
        <taxon>Pseudomonadati</taxon>
        <taxon>Planctomycetota</taxon>
        <taxon>Phycisphaerae</taxon>
        <taxon>Phycisphaerales</taxon>
        <taxon>Phycisphaeraceae</taxon>
        <taxon>Natronomicrosphaera</taxon>
    </lineage>
</organism>
<name>A0ABV4U6K2_9BACT</name>
<dbReference type="Pfam" id="PF05258">
    <property type="entry name" value="DciA"/>
    <property type="match status" value="1"/>
</dbReference>
<comment type="caution">
    <text evidence="2">The sequence shown here is derived from an EMBL/GenBank/DDBJ whole genome shotgun (WGS) entry which is preliminary data.</text>
</comment>